<organism evidence="2 3">
    <name type="scientific">Kibdelosporangium banguiense</name>
    <dbReference type="NCBI Taxonomy" id="1365924"/>
    <lineage>
        <taxon>Bacteria</taxon>
        <taxon>Bacillati</taxon>
        <taxon>Actinomycetota</taxon>
        <taxon>Actinomycetes</taxon>
        <taxon>Pseudonocardiales</taxon>
        <taxon>Pseudonocardiaceae</taxon>
        <taxon>Kibdelosporangium</taxon>
    </lineage>
</organism>
<sequence length="57" mass="6533">MIAFTRDTRMPVVIVVIPLSVRTASKALVYLLSRSRIRYLTAEALASWRSMMRFLAC</sequence>
<evidence type="ECO:0000313" key="3">
    <source>
        <dbReference type="Proteomes" id="UP001519332"/>
    </source>
</evidence>
<name>A0ABS4TYZ7_9PSEU</name>
<dbReference type="EMBL" id="JAGINW010000001">
    <property type="protein sequence ID" value="MBP2329601.1"/>
    <property type="molecule type" value="Genomic_DNA"/>
</dbReference>
<dbReference type="Proteomes" id="UP001519332">
    <property type="component" value="Unassembled WGS sequence"/>
</dbReference>
<keyword evidence="1" id="KW-1133">Transmembrane helix</keyword>
<keyword evidence="3" id="KW-1185">Reference proteome</keyword>
<feature type="transmembrane region" description="Helical" evidence="1">
    <location>
        <begin position="12"/>
        <end position="32"/>
    </location>
</feature>
<protein>
    <submittedName>
        <fullName evidence="2">Uncharacterized protein</fullName>
    </submittedName>
</protein>
<comment type="caution">
    <text evidence="2">The sequence shown here is derived from an EMBL/GenBank/DDBJ whole genome shotgun (WGS) entry which is preliminary data.</text>
</comment>
<reference evidence="2 3" key="1">
    <citation type="submission" date="2021-03" db="EMBL/GenBank/DDBJ databases">
        <title>Sequencing the genomes of 1000 actinobacteria strains.</title>
        <authorList>
            <person name="Klenk H.-P."/>
        </authorList>
    </citation>
    <scope>NUCLEOTIDE SEQUENCE [LARGE SCALE GENOMIC DNA]</scope>
    <source>
        <strain evidence="2 3">DSM 46670</strain>
    </source>
</reference>
<proteinExistence type="predicted"/>
<accession>A0ABS4TYZ7</accession>
<gene>
    <name evidence="2" type="ORF">JOF56_009986</name>
</gene>
<keyword evidence="1" id="KW-0812">Transmembrane</keyword>
<evidence type="ECO:0000256" key="1">
    <source>
        <dbReference type="SAM" id="Phobius"/>
    </source>
</evidence>
<keyword evidence="1" id="KW-0472">Membrane</keyword>
<evidence type="ECO:0000313" key="2">
    <source>
        <dbReference type="EMBL" id="MBP2329601.1"/>
    </source>
</evidence>